<protein>
    <submittedName>
        <fullName evidence="9">MFS transporter</fullName>
    </submittedName>
</protein>
<evidence type="ECO:0000256" key="5">
    <source>
        <dbReference type="ARBA" id="ARBA00022989"/>
    </source>
</evidence>
<dbReference type="PANTHER" id="PTHR23513:SF6">
    <property type="entry name" value="MAJOR FACILITATOR SUPERFAMILY ASSOCIATED DOMAIN-CONTAINING PROTEIN"/>
    <property type="match status" value="1"/>
</dbReference>
<feature type="transmembrane region" description="Helical" evidence="8">
    <location>
        <begin position="321"/>
        <end position="342"/>
    </location>
</feature>
<dbReference type="InterPro" id="IPR036259">
    <property type="entry name" value="MFS_trans_sf"/>
</dbReference>
<proteinExistence type="predicted"/>
<keyword evidence="2" id="KW-0813">Transport</keyword>
<gene>
    <name evidence="9" type="ORF">FQ330_01320</name>
</gene>
<feature type="transmembrane region" description="Helical" evidence="8">
    <location>
        <begin position="81"/>
        <end position="105"/>
    </location>
</feature>
<dbReference type="CDD" id="cd06173">
    <property type="entry name" value="MFS_MefA_like"/>
    <property type="match status" value="1"/>
</dbReference>
<feature type="transmembrane region" description="Helical" evidence="8">
    <location>
        <begin position="197"/>
        <end position="223"/>
    </location>
</feature>
<feature type="region of interest" description="Disordered" evidence="7">
    <location>
        <begin position="1"/>
        <end position="39"/>
    </location>
</feature>
<dbReference type="AlphaFoldDB" id="A0A5M8QMA6"/>
<dbReference type="EMBL" id="VOIR01000011">
    <property type="protein sequence ID" value="KAA6436100.1"/>
    <property type="molecule type" value="Genomic_DNA"/>
</dbReference>
<keyword evidence="4 8" id="KW-0812">Transmembrane</keyword>
<organism evidence="9 10">
    <name type="scientific">Agrococcus sediminis</name>
    <dbReference type="NCBI Taxonomy" id="2599924"/>
    <lineage>
        <taxon>Bacteria</taxon>
        <taxon>Bacillati</taxon>
        <taxon>Actinomycetota</taxon>
        <taxon>Actinomycetes</taxon>
        <taxon>Micrococcales</taxon>
        <taxon>Microbacteriaceae</taxon>
        <taxon>Agrococcus</taxon>
    </lineage>
</organism>
<keyword evidence="6 8" id="KW-0472">Membrane</keyword>
<keyword evidence="5 8" id="KW-1133">Transmembrane helix</keyword>
<feature type="transmembrane region" description="Helical" evidence="8">
    <location>
        <begin position="125"/>
        <end position="149"/>
    </location>
</feature>
<evidence type="ECO:0000256" key="8">
    <source>
        <dbReference type="SAM" id="Phobius"/>
    </source>
</evidence>
<feature type="transmembrane region" description="Helical" evidence="8">
    <location>
        <begin position="259"/>
        <end position="284"/>
    </location>
</feature>
<dbReference type="Gene3D" id="1.20.1250.20">
    <property type="entry name" value="MFS general substrate transporter like domains"/>
    <property type="match status" value="1"/>
</dbReference>
<dbReference type="OrthoDB" id="145388at2"/>
<dbReference type="Proteomes" id="UP000323221">
    <property type="component" value="Unassembled WGS sequence"/>
</dbReference>
<dbReference type="SUPFAM" id="SSF103473">
    <property type="entry name" value="MFS general substrate transporter"/>
    <property type="match status" value="1"/>
</dbReference>
<feature type="transmembrane region" description="Helical" evidence="8">
    <location>
        <begin position="412"/>
        <end position="430"/>
    </location>
</feature>
<dbReference type="Pfam" id="PF05977">
    <property type="entry name" value="MFS_3"/>
    <property type="match status" value="1"/>
</dbReference>
<evidence type="ECO:0000256" key="1">
    <source>
        <dbReference type="ARBA" id="ARBA00004651"/>
    </source>
</evidence>
<name>A0A5M8QMA6_9MICO</name>
<keyword evidence="3" id="KW-1003">Cell membrane</keyword>
<comment type="caution">
    <text evidence="9">The sequence shown here is derived from an EMBL/GenBank/DDBJ whole genome shotgun (WGS) entry which is preliminary data.</text>
</comment>
<feature type="transmembrane region" description="Helical" evidence="8">
    <location>
        <begin position="348"/>
        <end position="367"/>
    </location>
</feature>
<evidence type="ECO:0000313" key="10">
    <source>
        <dbReference type="Proteomes" id="UP000323221"/>
    </source>
</evidence>
<evidence type="ECO:0000256" key="4">
    <source>
        <dbReference type="ARBA" id="ARBA00022692"/>
    </source>
</evidence>
<evidence type="ECO:0000256" key="2">
    <source>
        <dbReference type="ARBA" id="ARBA00022448"/>
    </source>
</evidence>
<dbReference type="InterPro" id="IPR010290">
    <property type="entry name" value="TM_effector"/>
</dbReference>
<evidence type="ECO:0000313" key="9">
    <source>
        <dbReference type="EMBL" id="KAA6436100.1"/>
    </source>
</evidence>
<accession>A0A5M8QMA6</accession>
<reference evidence="9 10" key="1">
    <citation type="submission" date="2019-08" db="EMBL/GenBank/DDBJ databases">
        <title>Agrococcus lahaulensis sp. nov., isolated from a cold desert of the Indian Himalayas.</title>
        <authorList>
            <person name="Qu J.H."/>
        </authorList>
    </citation>
    <scope>NUCLEOTIDE SEQUENCE [LARGE SCALE GENOMIC DNA]</scope>
    <source>
        <strain evidence="9 10">NS18</strain>
    </source>
</reference>
<feature type="transmembrane region" description="Helical" evidence="8">
    <location>
        <begin position="387"/>
        <end position="406"/>
    </location>
</feature>
<evidence type="ECO:0000256" key="3">
    <source>
        <dbReference type="ARBA" id="ARBA00022475"/>
    </source>
</evidence>
<evidence type="ECO:0000256" key="7">
    <source>
        <dbReference type="SAM" id="MobiDB-lite"/>
    </source>
</evidence>
<keyword evidence="10" id="KW-1185">Reference proteome</keyword>
<dbReference type="PANTHER" id="PTHR23513">
    <property type="entry name" value="INTEGRAL MEMBRANE EFFLUX PROTEIN-RELATED"/>
    <property type="match status" value="1"/>
</dbReference>
<feature type="transmembrane region" description="Helical" evidence="8">
    <location>
        <begin position="290"/>
        <end position="309"/>
    </location>
</feature>
<comment type="subcellular location">
    <subcellularLocation>
        <location evidence="1">Cell membrane</location>
        <topology evidence="1">Multi-pass membrane protein</topology>
    </subcellularLocation>
</comment>
<dbReference type="GO" id="GO:0005886">
    <property type="term" value="C:plasma membrane"/>
    <property type="evidence" value="ECO:0007669"/>
    <property type="project" value="UniProtKB-SubCell"/>
</dbReference>
<sequence length="450" mass="46290">MPCPGRPCNPRAGPGRVGGAHPPPADRADSGIVTTDGAAGPRRLGTGFRRLFASSTGSNLADGMLQAALPLVAASLTRDPLLVSLVASLAFLPWLLFAIPAGALVDRIDRRRAMQGANLARAAILLGLAVALATGWASIGVLYVAAFLLGVAETVYDNAARALLPRVVRRDQLERGNSLLSTAESVSNLFLGAPLGALLFALTAVLPLGAAIAMYVVAATLVVTVRGSFAPERGAPTTLAADIREGLGWLLHHRILRQLVWVTGLGAFGYSVANGIAVLFALDVLGIDEAAFGLLLAAMGVGAVLGALLSPALTRLLGRTAAMGVSGTLCGATLVGIGLWPALWVTLVLWPLGALAVSAFNVQVMSVRQVLIPDALFGRVQGAYRTVLWGSIPLGSVSGGVVASLVDLPSAMVFGGALATVAGLGTWWVLGVHRREIAAAFLREDDPLRA</sequence>
<evidence type="ECO:0000256" key="6">
    <source>
        <dbReference type="ARBA" id="ARBA00023136"/>
    </source>
</evidence>